<dbReference type="InterPro" id="IPR032816">
    <property type="entry name" value="VTT_dom"/>
</dbReference>
<dbReference type="InterPro" id="IPR032818">
    <property type="entry name" value="DedA-like"/>
</dbReference>
<feature type="transmembrane region" description="Helical" evidence="8">
    <location>
        <begin position="444"/>
        <end position="468"/>
    </location>
</feature>
<comment type="similarity">
    <text evidence="2">Belongs to the DedA family.</text>
</comment>
<evidence type="ECO:0000256" key="6">
    <source>
        <dbReference type="ARBA" id="ARBA00023136"/>
    </source>
</evidence>
<feature type="domain" description="VTT" evidence="9">
    <location>
        <begin position="36"/>
        <end position="161"/>
    </location>
</feature>
<evidence type="ECO:0000256" key="5">
    <source>
        <dbReference type="ARBA" id="ARBA00022989"/>
    </source>
</evidence>
<dbReference type="PANTHER" id="PTHR30353">
    <property type="entry name" value="INNER MEMBRANE PROTEIN DEDA-RELATED"/>
    <property type="match status" value="1"/>
</dbReference>
<dbReference type="RefSeq" id="WP_377341200.1">
    <property type="nucleotide sequence ID" value="NZ_JBHLUE010000016.1"/>
</dbReference>
<gene>
    <name evidence="10" type="ORF">ACFFHU_18375</name>
</gene>
<feature type="region of interest" description="Disordered" evidence="7">
    <location>
        <begin position="325"/>
        <end position="370"/>
    </location>
</feature>
<feature type="compositionally biased region" description="Low complexity" evidence="7">
    <location>
        <begin position="333"/>
        <end position="349"/>
    </location>
</feature>
<sequence length="508" mass="52244">MLDLSTLLQQLPPWLVYVVAAVLVAGETAVIVGLLVPAEATLLLVGFLSYAGTVRLVPAMIVMMAAAAVGDSLGFRSGRRHGPALRTGRLGDRIGDRRWARAERMVRRMGGRGVLAARWLAFVRTVLPRLVGAAGMPYGRFLPWNLAGVLSWVGSTVLIGYLAGESFRRVSGLLGAATGAVLALLACVVVLVLTGRWLGRNPDPVRALAARGAALPPLRWAGRRYGDLVRRLSGRVGAGWALALNLLAGLGLLFGIGLALGWLLRVVVAHSGLAVVDGAIADWFAARRTPGAVQAAVAVLSVLRGPVLILGVALLTLLLAGRSGPEAGRAPDAGRASRAGLDAGRASRAGRGGGRGPGDGRDPEAEGGSAAGRSGLVGALGTVGTFVPLLLLAVVAELTQPDPIRAVPGPTPAPVALFPSQNAVVTGSLCTMAWLLARGTHWPVAVAGWTGAAVGIATVALARLYLGLDTASETATAVLLGLLWTVFLMVAWTTRDRTLAAADRGSLP</sequence>
<feature type="transmembrane region" description="Helical" evidence="8">
    <location>
        <begin position="142"/>
        <end position="163"/>
    </location>
</feature>
<feature type="transmembrane region" description="Helical" evidence="8">
    <location>
        <begin position="238"/>
        <end position="260"/>
    </location>
</feature>
<feature type="transmembrane region" description="Helical" evidence="8">
    <location>
        <begin position="42"/>
        <end position="70"/>
    </location>
</feature>
<comment type="subcellular location">
    <subcellularLocation>
        <location evidence="1">Cell membrane</location>
        <topology evidence="1">Multi-pass membrane protein</topology>
    </subcellularLocation>
</comment>
<keyword evidence="6 8" id="KW-0472">Membrane</keyword>
<evidence type="ECO:0000256" key="8">
    <source>
        <dbReference type="SAM" id="Phobius"/>
    </source>
</evidence>
<feature type="transmembrane region" description="Helical" evidence="8">
    <location>
        <begin position="474"/>
        <end position="494"/>
    </location>
</feature>
<comment type="caution">
    <text evidence="10">The sequence shown here is derived from an EMBL/GenBank/DDBJ whole genome shotgun (WGS) entry which is preliminary data.</text>
</comment>
<proteinExistence type="inferred from homology"/>
<evidence type="ECO:0000256" key="7">
    <source>
        <dbReference type="SAM" id="MobiDB-lite"/>
    </source>
</evidence>
<feature type="transmembrane region" description="Helical" evidence="8">
    <location>
        <begin position="170"/>
        <end position="193"/>
    </location>
</feature>
<keyword evidence="5 8" id="KW-1133">Transmembrane helix</keyword>
<dbReference type="Proteomes" id="UP001589894">
    <property type="component" value="Unassembled WGS sequence"/>
</dbReference>
<dbReference type="EMBL" id="JBHLUE010000016">
    <property type="protein sequence ID" value="MFC0566093.1"/>
    <property type="molecule type" value="Genomic_DNA"/>
</dbReference>
<name>A0ABV6P1A2_9ACTN</name>
<evidence type="ECO:0000256" key="2">
    <source>
        <dbReference type="ARBA" id="ARBA00010792"/>
    </source>
</evidence>
<keyword evidence="11" id="KW-1185">Reference proteome</keyword>
<evidence type="ECO:0000256" key="3">
    <source>
        <dbReference type="ARBA" id="ARBA00022475"/>
    </source>
</evidence>
<dbReference type="PANTHER" id="PTHR30353:SF15">
    <property type="entry name" value="INNER MEMBRANE PROTEIN YABI"/>
    <property type="match status" value="1"/>
</dbReference>
<evidence type="ECO:0000256" key="1">
    <source>
        <dbReference type="ARBA" id="ARBA00004651"/>
    </source>
</evidence>
<reference evidence="10 11" key="1">
    <citation type="submission" date="2024-09" db="EMBL/GenBank/DDBJ databases">
        <authorList>
            <person name="Sun Q."/>
            <person name="Mori K."/>
        </authorList>
    </citation>
    <scope>NUCLEOTIDE SEQUENCE [LARGE SCALE GENOMIC DNA]</scope>
    <source>
        <strain evidence="10 11">TBRC 2205</strain>
    </source>
</reference>
<dbReference type="Pfam" id="PF09335">
    <property type="entry name" value="VTT_dom"/>
    <property type="match status" value="1"/>
</dbReference>
<evidence type="ECO:0000313" key="10">
    <source>
        <dbReference type="EMBL" id="MFC0566093.1"/>
    </source>
</evidence>
<evidence type="ECO:0000313" key="11">
    <source>
        <dbReference type="Proteomes" id="UP001589894"/>
    </source>
</evidence>
<evidence type="ECO:0000256" key="4">
    <source>
        <dbReference type="ARBA" id="ARBA00022692"/>
    </source>
</evidence>
<protein>
    <submittedName>
        <fullName evidence="10">VTT domain-containing protein</fullName>
    </submittedName>
</protein>
<feature type="transmembrane region" description="Helical" evidence="8">
    <location>
        <begin position="14"/>
        <end position="36"/>
    </location>
</feature>
<feature type="transmembrane region" description="Helical" evidence="8">
    <location>
        <begin position="292"/>
        <end position="320"/>
    </location>
</feature>
<feature type="transmembrane region" description="Helical" evidence="8">
    <location>
        <begin position="376"/>
        <end position="396"/>
    </location>
</feature>
<accession>A0ABV6P1A2</accession>
<keyword evidence="4 8" id="KW-0812">Transmembrane</keyword>
<keyword evidence="3" id="KW-1003">Cell membrane</keyword>
<organism evidence="10 11">
    <name type="scientific">Plantactinospora siamensis</name>
    <dbReference type="NCBI Taxonomy" id="555372"/>
    <lineage>
        <taxon>Bacteria</taxon>
        <taxon>Bacillati</taxon>
        <taxon>Actinomycetota</taxon>
        <taxon>Actinomycetes</taxon>
        <taxon>Micromonosporales</taxon>
        <taxon>Micromonosporaceae</taxon>
        <taxon>Plantactinospora</taxon>
    </lineage>
</organism>
<evidence type="ECO:0000259" key="9">
    <source>
        <dbReference type="Pfam" id="PF09335"/>
    </source>
</evidence>